<organism evidence="1">
    <name type="scientific">Solanum chacoense</name>
    <name type="common">Chaco potato</name>
    <dbReference type="NCBI Taxonomy" id="4108"/>
    <lineage>
        <taxon>Eukaryota</taxon>
        <taxon>Viridiplantae</taxon>
        <taxon>Streptophyta</taxon>
        <taxon>Embryophyta</taxon>
        <taxon>Tracheophyta</taxon>
        <taxon>Spermatophyta</taxon>
        <taxon>Magnoliopsida</taxon>
        <taxon>eudicotyledons</taxon>
        <taxon>Gunneridae</taxon>
        <taxon>Pentapetalae</taxon>
        <taxon>asterids</taxon>
        <taxon>lamiids</taxon>
        <taxon>Solanales</taxon>
        <taxon>Solanaceae</taxon>
        <taxon>Solanoideae</taxon>
        <taxon>Solaneae</taxon>
        <taxon>Solanum</taxon>
    </lineage>
</organism>
<name>A0A0V0HUC7_SOLCH</name>
<evidence type="ECO:0000313" key="1">
    <source>
        <dbReference type="EMBL" id="JAP23720.1"/>
    </source>
</evidence>
<protein>
    <submittedName>
        <fullName evidence="1">Putative ovule protein</fullName>
    </submittedName>
</protein>
<dbReference type="EMBL" id="GEDG01015169">
    <property type="protein sequence ID" value="JAP23720.1"/>
    <property type="molecule type" value="Transcribed_RNA"/>
</dbReference>
<reference evidence="1" key="1">
    <citation type="submission" date="2015-12" db="EMBL/GenBank/DDBJ databases">
        <title>Gene expression during late stages of embryo sac development: a critical building block for successful pollen-pistil interactions.</title>
        <authorList>
            <person name="Liu Y."/>
            <person name="Joly V."/>
            <person name="Sabar M."/>
            <person name="Matton D.P."/>
        </authorList>
    </citation>
    <scope>NUCLEOTIDE SEQUENCE</scope>
</reference>
<proteinExistence type="predicted"/>
<sequence length="71" mass="8300">MILLTLKTSRTQLQPNGPKVAKKIGFQLCFRLFLSFYSTNKTIGLSPLIFRNRSHNCFVRLQCRNRFSADY</sequence>
<dbReference type="AlphaFoldDB" id="A0A0V0HUC7"/>
<accession>A0A0V0HUC7</accession>